<dbReference type="SUPFAM" id="SSF50118">
    <property type="entry name" value="Cell growth inhibitor/plasmid maintenance toxic component"/>
    <property type="match status" value="1"/>
</dbReference>
<evidence type="ECO:0000313" key="3">
    <source>
        <dbReference type="Proteomes" id="UP001156441"/>
    </source>
</evidence>
<dbReference type="Proteomes" id="UP001156441">
    <property type="component" value="Unassembled WGS sequence"/>
</dbReference>
<keyword evidence="3" id="KW-1185">Reference proteome</keyword>
<reference evidence="2 3" key="1">
    <citation type="submission" date="2021-02" db="EMBL/GenBank/DDBJ databases">
        <title>Actinophytocola xerophila sp. nov., isolated from soil of cotton cropping field.</title>
        <authorList>
            <person name="Huang R."/>
            <person name="Chen X."/>
            <person name="Ge X."/>
            <person name="Liu W."/>
        </authorList>
    </citation>
    <scope>NUCLEOTIDE SEQUENCE [LARGE SCALE GENOMIC DNA]</scope>
    <source>
        <strain evidence="2 3">S1-96</strain>
    </source>
</reference>
<evidence type="ECO:0000313" key="2">
    <source>
        <dbReference type="EMBL" id="MCT2586096.1"/>
    </source>
</evidence>
<organism evidence="2 3">
    <name type="scientific">Actinophytocola gossypii</name>
    <dbReference type="NCBI Taxonomy" id="2812003"/>
    <lineage>
        <taxon>Bacteria</taxon>
        <taxon>Bacillati</taxon>
        <taxon>Actinomycetota</taxon>
        <taxon>Actinomycetes</taxon>
        <taxon>Pseudonocardiales</taxon>
        <taxon>Pseudonocardiaceae</taxon>
    </lineage>
</organism>
<sequence>MHAQVGDRLHVHGRNVGNPDQLAEIVEVRGQDGAPPYVVRFPDGRETLVFPGPDAVVERG</sequence>
<dbReference type="RefSeq" id="WP_260193882.1">
    <property type="nucleotide sequence ID" value="NZ_JAFFZE010000017.1"/>
</dbReference>
<proteinExistence type="predicted"/>
<dbReference type="EMBL" id="JAFFZE010000017">
    <property type="protein sequence ID" value="MCT2586096.1"/>
    <property type="molecule type" value="Genomic_DNA"/>
</dbReference>
<dbReference type="InterPro" id="IPR015035">
    <property type="entry name" value="DUF1918"/>
</dbReference>
<name>A0ABT2JE96_9PSEU</name>
<gene>
    <name evidence="2" type="ORF">JT362_23545</name>
</gene>
<dbReference type="Pfam" id="PF08940">
    <property type="entry name" value="DUF1918"/>
    <property type="match status" value="1"/>
</dbReference>
<comment type="caution">
    <text evidence="2">The sequence shown here is derived from an EMBL/GenBank/DDBJ whole genome shotgun (WGS) entry which is preliminary data.</text>
</comment>
<dbReference type="Gene3D" id="2.30.30.440">
    <property type="entry name" value="Domain of unknown function DUF1918"/>
    <property type="match status" value="1"/>
</dbReference>
<feature type="domain" description="DUF1918" evidence="1">
    <location>
        <begin position="1"/>
        <end position="57"/>
    </location>
</feature>
<evidence type="ECO:0000259" key="1">
    <source>
        <dbReference type="Pfam" id="PF08940"/>
    </source>
</evidence>
<accession>A0ABT2JE96</accession>
<protein>
    <submittedName>
        <fullName evidence="2">DUF1918 domain-containing protein</fullName>
    </submittedName>
</protein>